<evidence type="ECO:0000313" key="3">
    <source>
        <dbReference type="Proteomes" id="UP000567067"/>
    </source>
</evidence>
<gene>
    <name evidence="2" type="ORF">FHR92_003373</name>
</gene>
<dbReference type="AlphaFoldDB" id="A0A7W3SVH5"/>
<dbReference type="InterPro" id="IPR016040">
    <property type="entry name" value="NAD(P)-bd_dom"/>
</dbReference>
<organism evidence="2 3">
    <name type="scientific">Fontibacillus solani</name>
    <dbReference type="NCBI Taxonomy" id="1572857"/>
    <lineage>
        <taxon>Bacteria</taxon>
        <taxon>Bacillati</taxon>
        <taxon>Bacillota</taxon>
        <taxon>Bacilli</taxon>
        <taxon>Bacillales</taxon>
        <taxon>Paenibacillaceae</taxon>
        <taxon>Fontibacillus</taxon>
    </lineage>
</organism>
<comment type="caution">
    <text evidence="2">The sequence shown here is derived from an EMBL/GenBank/DDBJ whole genome shotgun (WGS) entry which is preliminary data.</text>
</comment>
<dbReference type="Gene3D" id="3.40.50.720">
    <property type="entry name" value="NAD(P)-binding Rossmann-like Domain"/>
    <property type="match status" value="1"/>
</dbReference>
<sequence length="222" mass="24975">MNVEKRSALIVGATGLVGNELLHILLQSDTYEHIKVLVRKPLSIKHDKLTQVVVNFDELNKYEVEFNVHDVFCCLGTTIKKAGSQAAFKKVDFEYPIQAAKLAKNQGAQQFLIVSAIGANAQSNIFYSRVKGEVEEALKQIQFASLHIFRPSLLLGSRKEFRFGEKAAAIIIPIFSPLLAGKLNKYKPIQAKQVAQAMVQNAIKIRSGEFEYEWMQMRHNDV</sequence>
<feature type="domain" description="NAD(P)-binding" evidence="1">
    <location>
        <begin position="12"/>
        <end position="126"/>
    </location>
</feature>
<dbReference type="CDD" id="cd05250">
    <property type="entry name" value="CC3_like_SDR_a"/>
    <property type="match status" value="1"/>
</dbReference>
<dbReference type="RefSeq" id="WP_182537373.1">
    <property type="nucleotide sequence ID" value="NZ_JACJIP010000023.1"/>
</dbReference>
<dbReference type="SUPFAM" id="SSF51735">
    <property type="entry name" value="NAD(P)-binding Rossmann-fold domains"/>
    <property type="match status" value="1"/>
</dbReference>
<evidence type="ECO:0000313" key="2">
    <source>
        <dbReference type="EMBL" id="MBA9086893.1"/>
    </source>
</evidence>
<dbReference type="Pfam" id="PF13460">
    <property type="entry name" value="NAD_binding_10"/>
    <property type="match status" value="1"/>
</dbReference>
<proteinExistence type="predicted"/>
<name>A0A7W3SVH5_9BACL</name>
<dbReference type="PANTHER" id="PTHR14097">
    <property type="entry name" value="OXIDOREDUCTASE HTATIP2"/>
    <property type="match status" value="1"/>
</dbReference>
<protein>
    <submittedName>
        <fullName evidence="2">Uncharacterized protein YbjT (DUF2867 family)</fullName>
    </submittedName>
</protein>
<keyword evidence="3" id="KW-1185">Reference proteome</keyword>
<dbReference type="EMBL" id="JACJIP010000023">
    <property type="protein sequence ID" value="MBA9086893.1"/>
    <property type="molecule type" value="Genomic_DNA"/>
</dbReference>
<dbReference type="InterPro" id="IPR036291">
    <property type="entry name" value="NAD(P)-bd_dom_sf"/>
</dbReference>
<dbReference type="PANTHER" id="PTHR14097:SF7">
    <property type="entry name" value="OXIDOREDUCTASE HTATIP2"/>
    <property type="match status" value="1"/>
</dbReference>
<evidence type="ECO:0000259" key="1">
    <source>
        <dbReference type="Pfam" id="PF13460"/>
    </source>
</evidence>
<accession>A0A7W3SVH5</accession>
<reference evidence="2 3" key="1">
    <citation type="submission" date="2020-08" db="EMBL/GenBank/DDBJ databases">
        <title>Genomic Encyclopedia of Type Strains, Phase III (KMG-III): the genomes of soil and plant-associated and newly described type strains.</title>
        <authorList>
            <person name="Whitman W."/>
        </authorList>
    </citation>
    <scope>NUCLEOTIDE SEQUENCE [LARGE SCALE GENOMIC DNA]</scope>
    <source>
        <strain evidence="2 3">CECT 8693</strain>
    </source>
</reference>
<dbReference type="Proteomes" id="UP000567067">
    <property type="component" value="Unassembled WGS sequence"/>
</dbReference>